<sequence length="208" mass="23589">MESDISTRKVIEDFEGITLAKNTVIRKRKTSLFDPTERPKMRDEDRGVAVMTHADYPLRSRSRSLPADPDKVKIPSGFVKENVGSVIQNVLETKLKGKRYDAKECSALTRQLVNTLREKVSALEMKNYKFVCTCCITKKMKPPPSMQSGCAWDESAVGVEKDGFAEYIYKSDELIAVATVYGIYGERRSEREKYIKKIKGFVHAPIPE</sequence>
<organism evidence="2 3">
    <name type="scientific">Porites lobata</name>
    <dbReference type="NCBI Taxonomy" id="104759"/>
    <lineage>
        <taxon>Eukaryota</taxon>
        <taxon>Metazoa</taxon>
        <taxon>Cnidaria</taxon>
        <taxon>Anthozoa</taxon>
        <taxon>Hexacorallia</taxon>
        <taxon>Scleractinia</taxon>
        <taxon>Fungiina</taxon>
        <taxon>Poritidae</taxon>
        <taxon>Porites</taxon>
    </lineage>
</organism>
<comment type="similarity">
    <text evidence="1">Belongs to the dynein light chain Tctex-type family.</text>
</comment>
<evidence type="ECO:0000313" key="3">
    <source>
        <dbReference type="Proteomes" id="UP001159405"/>
    </source>
</evidence>
<dbReference type="InterPro" id="IPR005334">
    <property type="entry name" value="Tctex-1-like"/>
</dbReference>
<dbReference type="InterPro" id="IPR038586">
    <property type="entry name" value="Tctex-1-like_sf"/>
</dbReference>
<accession>A0ABN8MXN1</accession>
<name>A0ABN8MXN1_9CNID</name>
<keyword evidence="3" id="KW-1185">Reference proteome</keyword>
<evidence type="ECO:0000313" key="2">
    <source>
        <dbReference type="EMBL" id="CAH3036399.1"/>
    </source>
</evidence>
<dbReference type="PANTHER" id="PTHR21255">
    <property type="entry name" value="T-COMPLEX-ASSOCIATED-TESTIS-EXPRESSED 1/ DYNEIN LIGHT CHAIN"/>
    <property type="match status" value="1"/>
</dbReference>
<proteinExistence type="inferred from homology"/>
<dbReference type="Pfam" id="PF03645">
    <property type="entry name" value="Tctex-1"/>
    <property type="match status" value="1"/>
</dbReference>
<reference evidence="2 3" key="1">
    <citation type="submission" date="2022-05" db="EMBL/GenBank/DDBJ databases">
        <authorList>
            <consortium name="Genoscope - CEA"/>
            <person name="William W."/>
        </authorList>
    </citation>
    <scope>NUCLEOTIDE SEQUENCE [LARGE SCALE GENOMIC DNA]</scope>
</reference>
<dbReference type="EMBL" id="CALNXK010000004">
    <property type="protein sequence ID" value="CAH3036399.1"/>
    <property type="molecule type" value="Genomic_DNA"/>
</dbReference>
<dbReference type="CDD" id="cd21451">
    <property type="entry name" value="DLC-like_TCTEX1D"/>
    <property type="match status" value="1"/>
</dbReference>
<gene>
    <name evidence="2" type="ORF">PLOB_00030954</name>
</gene>
<comment type="caution">
    <text evidence="2">The sequence shown here is derived from an EMBL/GenBank/DDBJ whole genome shotgun (WGS) entry which is preliminary data.</text>
</comment>
<protein>
    <submittedName>
        <fullName evidence="2">Uncharacterized protein</fullName>
    </submittedName>
</protein>
<dbReference type="PANTHER" id="PTHR21255:SF65">
    <property type="entry name" value="TCTEX1 DOMAIN-CONTAINING PROTEIN 2"/>
    <property type="match status" value="1"/>
</dbReference>
<dbReference type="Proteomes" id="UP001159405">
    <property type="component" value="Unassembled WGS sequence"/>
</dbReference>
<evidence type="ECO:0000256" key="1">
    <source>
        <dbReference type="ARBA" id="ARBA00005361"/>
    </source>
</evidence>
<dbReference type="Gene3D" id="3.30.1140.40">
    <property type="entry name" value="Tctex-1"/>
    <property type="match status" value="1"/>
</dbReference>